<evidence type="ECO:0000313" key="1">
    <source>
        <dbReference type="EMBL" id="GKV40919.1"/>
    </source>
</evidence>
<dbReference type="EMBL" id="BPVZ01000145">
    <property type="protein sequence ID" value="GKV40919.1"/>
    <property type="molecule type" value="Genomic_DNA"/>
</dbReference>
<comment type="caution">
    <text evidence="1">The sequence shown here is derived from an EMBL/GenBank/DDBJ whole genome shotgun (WGS) entry which is preliminary data.</text>
</comment>
<dbReference type="AlphaFoldDB" id="A0AAV5LV00"/>
<sequence length="46" mass="5259">MQFIDNHGRVLFFRVQTNQIASKYNALYREEAGTMPIVGGEGELEK</sequence>
<name>A0AAV5LV00_9ROSI</name>
<keyword evidence="2" id="KW-1185">Reference proteome</keyword>
<gene>
    <name evidence="1" type="ORF">SLEP1_g48513</name>
</gene>
<dbReference type="Proteomes" id="UP001054252">
    <property type="component" value="Unassembled WGS sequence"/>
</dbReference>
<reference evidence="1 2" key="1">
    <citation type="journal article" date="2021" name="Commun. Biol.">
        <title>The genome of Shorea leprosula (Dipterocarpaceae) highlights the ecological relevance of drought in aseasonal tropical rainforests.</title>
        <authorList>
            <person name="Ng K.K.S."/>
            <person name="Kobayashi M.J."/>
            <person name="Fawcett J.A."/>
            <person name="Hatakeyama M."/>
            <person name="Paape T."/>
            <person name="Ng C.H."/>
            <person name="Ang C.C."/>
            <person name="Tnah L.H."/>
            <person name="Lee C.T."/>
            <person name="Nishiyama T."/>
            <person name="Sese J."/>
            <person name="O'Brien M.J."/>
            <person name="Copetti D."/>
            <person name="Mohd Noor M.I."/>
            <person name="Ong R.C."/>
            <person name="Putra M."/>
            <person name="Sireger I.Z."/>
            <person name="Indrioko S."/>
            <person name="Kosugi Y."/>
            <person name="Izuno A."/>
            <person name="Isagi Y."/>
            <person name="Lee S.L."/>
            <person name="Shimizu K.K."/>
        </authorList>
    </citation>
    <scope>NUCLEOTIDE SEQUENCE [LARGE SCALE GENOMIC DNA]</scope>
    <source>
        <strain evidence="1">214</strain>
    </source>
</reference>
<evidence type="ECO:0000313" key="2">
    <source>
        <dbReference type="Proteomes" id="UP001054252"/>
    </source>
</evidence>
<organism evidence="1 2">
    <name type="scientific">Rubroshorea leprosula</name>
    <dbReference type="NCBI Taxonomy" id="152421"/>
    <lineage>
        <taxon>Eukaryota</taxon>
        <taxon>Viridiplantae</taxon>
        <taxon>Streptophyta</taxon>
        <taxon>Embryophyta</taxon>
        <taxon>Tracheophyta</taxon>
        <taxon>Spermatophyta</taxon>
        <taxon>Magnoliopsida</taxon>
        <taxon>eudicotyledons</taxon>
        <taxon>Gunneridae</taxon>
        <taxon>Pentapetalae</taxon>
        <taxon>rosids</taxon>
        <taxon>malvids</taxon>
        <taxon>Malvales</taxon>
        <taxon>Dipterocarpaceae</taxon>
        <taxon>Rubroshorea</taxon>
    </lineage>
</organism>
<accession>A0AAV5LV00</accession>
<proteinExistence type="predicted"/>
<protein>
    <submittedName>
        <fullName evidence="1">Uncharacterized protein</fullName>
    </submittedName>
</protein>